<dbReference type="Proteomes" id="UP000283458">
    <property type="component" value="Unassembled WGS sequence"/>
</dbReference>
<dbReference type="InterPro" id="IPR024983">
    <property type="entry name" value="CHAT_dom"/>
</dbReference>
<feature type="domain" description="CHAT" evidence="1">
    <location>
        <begin position="97"/>
        <end position="321"/>
    </location>
</feature>
<sequence length="1229" mass="131015">MASLRILLTDDVLLCLDGASVARKPLGSAGLARMKGWAAAYDTAVRARQPDRLSAVGQDIAALLNEGDGWLDDRLTRPGPVSLEIQAAHDRDEAAQILLDAPWELLAPGGRFLAADPHRLFLVARRLGQPEPFDAPEHGDLAVLFMAAEVEGQHALDYEREEVAFLDATRGLNAHLVIEESGGAAGLALRLKQNRRWEALHLTGHGDLGASGPYLALETDEGACDPVDAGRLCGLLGDEERMPRLVFLSACRTAERPGSGAACFVQALVGAGVANAVGWDGSVQDGDAIRFAETFYGELAGGRAVVHAAAQARRALLTIHQTGAKQPGGPAADGAHWHLARVWLGPRGGGALREAGKPTRPAHRNGADKAYLDKAKGRVPVATAEQFVGRRRALQAALRAWSDGTPGVLIQGMGNLGKSSLAERIASRLDGHRVVVVFERYDAHAVFHALVAALPEDDQTAIVAAHEAAIIDNPAALKLALQKLLKGPFSGHGGSRPILLIVDDLERILADPQPGERATPFKTPTAGAVIGAVIAAFRDAGRDSASRLLITSRYEFALTDARGDDLAGRLSVVALPPMDAAQRTKQMRTAARLSGRLRDPGADPALDRLEERVRAAAGGNPGLQEILTRPLLTVCDRAAGVAAATRAVAAVEDYLANGQAPAEDSAAQEFFQRVSLEAFRAMLTPTEAIQLRAATLFPLAVPLKALEEAGRAAGIADPGPAVERLQGLGLLDRYRGPGDRPDGAVNPLARPLAPPLSPADRTLLAAAVVGDLHAAWADDDGELPENIQAAALADLALLAEGPPGLVQAAVLSGGQFLFDSAHEAARALDLVTRAVGLLDRCGAAPTPALLRFGAKCAERLGRGEEQDGFLTRAASATDGDPRLAAMILHDRGARLIQTGQPEEGETLLREASEQFERLGDLRSRAVTLGRIADILTTRGESDETLRIRREELLPVYERLGDERSRAVTLGRIANILTTRGQTDEALRIRREEELPVYERLGDERSRAVTMGEIADILITRSQTDEALRLLSDEVLPAFERLGDVRSRAVALGRIADILTTRGQTDEALRIQREEQLPVFERLSDVRERAVTLGKIADIFTTRGETDEALRIHLDERLPVAQRTQDLDSLAHIRFSCASIRLQRGGLENGEAATIAEELAESFSLYQRIGRVDGIGAVGALFGPILAAAGQTEAALGVLDQAADAFTTLRDSQGVERVRTLQAIIRKAAE</sequence>
<dbReference type="RefSeq" id="WP_119833542.1">
    <property type="nucleotide sequence ID" value="NZ_QYUL01000004.1"/>
</dbReference>
<dbReference type="SUPFAM" id="SSF52540">
    <property type="entry name" value="P-loop containing nucleoside triphosphate hydrolases"/>
    <property type="match status" value="1"/>
</dbReference>
<dbReference type="PANTHER" id="PTHR10098">
    <property type="entry name" value="RAPSYN-RELATED"/>
    <property type="match status" value="1"/>
</dbReference>
<proteinExistence type="predicted"/>
<dbReference type="AlphaFoldDB" id="A0A418VQ68"/>
<dbReference type="OrthoDB" id="651281at2"/>
<gene>
    <name evidence="3" type="ORF">D3877_25290</name>
</gene>
<evidence type="ECO:0000313" key="4">
    <source>
        <dbReference type="Proteomes" id="UP000283458"/>
    </source>
</evidence>
<evidence type="ECO:0000313" key="3">
    <source>
        <dbReference type="EMBL" id="RJF78404.1"/>
    </source>
</evidence>
<accession>A0A418VQ68</accession>
<reference evidence="3 4" key="1">
    <citation type="submission" date="2018-09" db="EMBL/GenBank/DDBJ databases">
        <authorList>
            <person name="Zhu H."/>
        </authorList>
    </citation>
    <scope>NUCLEOTIDE SEQUENCE [LARGE SCALE GENOMIC DNA]</scope>
    <source>
        <strain evidence="3 4">K2W22B-5</strain>
    </source>
</reference>
<dbReference type="InterPro" id="IPR011990">
    <property type="entry name" value="TPR-like_helical_dom_sf"/>
</dbReference>
<dbReference type="SUPFAM" id="SSF48452">
    <property type="entry name" value="TPR-like"/>
    <property type="match status" value="2"/>
</dbReference>
<keyword evidence="4" id="KW-1185">Reference proteome</keyword>
<dbReference type="Pfam" id="PF13191">
    <property type="entry name" value="AAA_16"/>
    <property type="match status" value="1"/>
</dbReference>
<organism evidence="3 4">
    <name type="scientific">Azospirillum cavernae</name>
    <dbReference type="NCBI Taxonomy" id="2320860"/>
    <lineage>
        <taxon>Bacteria</taxon>
        <taxon>Pseudomonadati</taxon>
        <taxon>Pseudomonadota</taxon>
        <taxon>Alphaproteobacteria</taxon>
        <taxon>Rhodospirillales</taxon>
        <taxon>Azospirillaceae</taxon>
        <taxon>Azospirillum</taxon>
    </lineage>
</organism>
<evidence type="ECO:0000259" key="2">
    <source>
        <dbReference type="Pfam" id="PF13191"/>
    </source>
</evidence>
<dbReference type="Gene3D" id="3.40.50.300">
    <property type="entry name" value="P-loop containing nucleotide triphosphate hydrolases"/>
    <property type="match status" value="1"/>
</dbReference>
<dbReference type="InterPro" id="IPR027417">
    <property type="entry name" value="P-loop_NTPase"/>
</dbReference>
<dbReference type="EMBL" id="QYUL01000004">
    <property type="protein sequence ID" value="RJF78404.1"/>
    <property type="molecule type" value="Genomic_DNA"/>
</dbReference>
<comment type="caution">
    <text evidence="3">The sequence shown here is derived from an EMBL/GenBank/DDBJ whole genome shotgun (WGS) entry which is preliminary data.</text>
</comment>
<dbReference type="Pfam" id="PF12770">
    <property type="entry name" value="CHAT"/>
    <property type="match status" value="1"/>
</dbReference>
<evidence type="ECO:0000259" key="1">
    <source>
        <dbReference type="Pfam" id="PF12770"/>
    </source>
</evidence>
<dbReference type="InterPro" id="IPR041664">
    <property type="entry name" value="AAA_16"/>
</dbReference>
<protein>
    <submittedName>
        <fullName evidence="3">CHAT domain-containing protein</fullName>
    </submittedName>
</protein>
<feature type="domain" description="Orc1-like AAA ATPase" evidence="2">
    <location>
        <begin position="386"/>
        <end position="510"/>
    </location>
</feature>
<name>A0A418VQ68_9PROT</name>
<dbReference type="Gene3D" id="1.25.40.10">
    <property type="entry name" value="Tetratricopeptide repeat domain"/>
    <property type="match status" value="2"/>
</dbReference>
<dbReference type="PANTHER" id="PTHR10098:SF108">
    <property type="entry name" value="TETRATRICOPEPTIDE REPEAT PROTEIN 28"/>
    <property type="match status" value="1"/>
</dbReference>